<keyword evidence="2" id="KW-1185">Reference proteome</keyword>
<name>A0ACB8T596_9AGAM</name>
<reference evidence="1" key="1">
    <citation type="submission" date="2021-03" db="EMBL/GenBank/DDBJ databases">
        <authorList>
            <consortium name="DOE Joint Genome Institute"/>
            <person name="Ahrendt S."/>
            <person name="Looney B.P."/>
            <person name="Miyauchi S."/>
            <person name="Morin E."/>
            <person name="Drula E."/>
            <person name="Courty P.E."/>
            <person name="Chicoki N."/>
            <person name="Fauchery L."/>
            <person name="Kohler A."/>
            <person name="Kuo A."/>
            <person name="Labutti K."/>
            <person name="Pangilinan J."/>
            <person name="Lipzen A."/>
            <person name="Riley R."/>
            <person name="Andreopoulos W."/>
            <person name="He G."/>
            <person name="Johnson J."/>
            <person name="Barry K.W."/>
            <person name="Grigoriev I.V."/>
            <person name="Nagy L."/>
            <person name="Hibbett D."/>
            <person name="Henrissat B."/>
            <person name="Matheny P.B."/>
            <person name="Labbe J."/>
            <person name="Martin F."/>
        </authorList>
    </citation>
    <scope>NUCLEOTIDE SEQUENCE</scope>
    <source>
        <strain evidence="1">HHB10654</strain>
    </source>
</reference>
<protein>
    <submittedName>
        <fullName evidence="1">Uncharacterized protein</fullName>
    </submittedName>
</protein>
<proteinExistence type="predicted"/>
<accession>A0ACB8T596</accession>
<sequence length="661" mass="72564">MSSTLFSSFLDLFLLLLSISRFLVGVLLVIIGGVAADIFHMLLPVLSGFSSLILKKIPWGLIVRGIIALMSAGWQNTPSALRFIRLCLYEYAQDTHDTLSLHIHAIHALVTDPMFRACAWAFVGLVIMAVENVSGYIYLDYTDPNLWALVPVERHPFPEGCGTPTVCLRKLVCGRHDTNNSECQSLASSIWSSEEPTRPPHDGDLAVVLFSRPLATAARSSRFICWKRELLAITFSSPDTLCVASSSALSPPSMRRIRWKDDATQRRVPTIRSFDHGPRAFQSIHPTLPFSSHSSTPNTSCIPTSWNDHMLEGVEVQLCDEYVSDPDESTRHILIPIPSPFNSEKHDDEVEALDNVDGVLPSLPPTSLHPSPSPSADSSHSRSAEISEDEDDQNEDEGRALKRATPDFRLNPIRTPTFCGHPTFVSPPPSPTPAGRNKPSRFQLAPLEEECEMLVSSSLSSSVGFADLTCDMPKFVLEASPARPPQSILPPLHDTFAPPFQSTLSTEALAEPTGSNSSLSPIIGLPSPPSSPEWESSLGQFISIDVDYPPSPPDDNLQPPLHAPAIDSALALLFSAPTEIPQPGVFAETEEGTHVRMDPKHHSWTESDIQWSSATFPVYIVRRLGYRKADIQIVSRHQEYYVSAMSLTTGIVQSSFTTLPL</sequence>
<comment type="caution">
    <text evidence="1">The sequence shown here is derived from an EMBL/GenBank/DDBJ whole genome shotgun (WGS) entry which is preliminary data.</text>
</comment>
<dbReference type="EMBL" id="MU277204">
    <property type="protein sequence ID" value="KAI0063171.1"/>
    <property type="molecule type" value="Genomic_DNA"/>
</dbReference>
<evidence type="ECO:0000313" key="1">
    <source>
        <dbReference type="EMBL" id="KAI0063171.1"/>
    </source>
</evidence>
<dbReference type="Proteomes" id="UP000814140">
    <property type="component" value="Unassembled WGS sequence"/>
</dbReference>
<evidence type="ECO:0000313" key="2">
    <source>
        <dbReference type="Proteomes" id="UP000814140"/>
    </source>
</evidence>
<organism evidence="1 2">
    <name type="scientific">Artomyces pyxidatus</name>
    <dbReference type="NCBI Taxonomy" id="48021"/>
    <lineage>
        <taxon>Eukaryota</taxon>
        <taxon>Fungi</taxon>
        <taxon>Dikarya</taxon>
        <taxon>Basidiomycota</taxon>
        <taxon>Agaricomycotina</taxon>
        <taxon>Agaricomycetes</taxon>
        <taxon>Russulales</taxon>
        <taxon>Auriscalpiaceae</taxon>
        <taxon>Artomyces</taxon>
    </lineage>
</organism>
<reference evidence="1" key="2">
    <citation type="journal article" date="2022" name="New Phytol.">
        <title>Evolutionary transition to the ectomycorrhizal habit in the genomes of a hyperdiverse lineage of mushroom-forming fungi.</title>
        <authorList>
            <person name="Looney B."/>
            <person name="Miyauchi S."/>
            <person name="Morin E."/>
            <person name="Drula E."/>
            <person name="Courty P.E."/>
            <person name="Kohler A."/>
            <person name="Kuo A."/>
            <person name="LaButti K."/>
            <person name="Pangilinan J."/>
            <person name="Lipzen A."/>
            <person name="Riley R."/>
            <person name="Andreopoulos W."/>
            <person name="He G."/>
            <person name="Johnson J."/>
            <person name="Nolan M."/>
            <person name="Tritt A."/>
            <person name="Barry K.W."/>
            <person name="Grigoriev I.V."/>
            <person name="Nagy L.G."/>
            <person name="Hibbett D."/>
            <person name="Henrissat B."/>
            <person name="Matheny P.B."/>
            <person name="Labbe J."/>
            <person name="Martin F.M."/>
        </authorList>
    </citation>
    <scope>NUCLEOTIDE SEQUENCE</scope>
    <source>
        <strain evidence="1">HHB10654</strain>
    </source>
</reference>
<gene>
    <name evidence="1" type="ORF">BV25DRAFT_1915494</name>
</gene>